<dbReference type="Proteomes" id="UP000006864">
    <property type="component" value="Chromosome"/>
</dbReference>
<reference evidence="2" key="1">
    <citation type="submission" date="2010-06" db="EMBL/GenBank/DDBJ databases">
        <title>Complete genome sequence of Helicobacter pylori strain Cuz20.</title>
        <authorList>
            <person name="Kersulyte D."/>
            <person name="Herrera P."/>
            <person name="Gilman R.H."/>
            <person name="Berg D.E."/>
        </authorList>
    </citation>
    <scope>NUCLEOTIDE SEQUENCE [LARGE SCALE GENOMIC DNA]</scope>
    <source>
        <strain evidence="2">Cuz20</strain>
    </source>
</reference>
<sequence length="48" mass="5687">MQILKNKAFRVSIQWNVLIRNPLSLERGGFCVFDIPQSFKIFGNHFLY</sequence>
<dbReference type="EMBL" id="CP002076">
    <property type="protein sequence ID" value="ADO03768.1"/>
    <property type="molecule type" value="Genomic_DNA"/>
</dbReference>
<protein>
    <submittedName>
        <fullName evidence="1">Uncharacterized protein</fullName>
    </submittedName>
</protein>
<dbReference type="KEGG" id="hpu:HPCU_03010"/>
<proteinExistence type="predicted"/>
<name>A0AB32X7K6_HELPC</name>
<organism evidence="1 2">
    <name type="scientific">Helicobacter pylori (strain Cuz20)</name>
    <dbReference type="NCBI Taxonomy" id="765964"/>
    <lineage>
        <taxon>Bacteria</taxon>
        <taxon>Pseudomonadati</taxon>
        <taxon>Campylobacterota</taxon>
        <taxon>Epsilonproteobacteria</taxon>
        <taxon>Campylobacterales</taxon>
        <taxon>Helicobacteraceae</taxon>
        <taxon>Helicobacter</taxon>
    </lineage>
</organism>
<gene>
    <name evidence="1" type="ordered locus">HPCU_03010</name>
</gene>
<evidence type="ECO:0000313" key="2">
    <source>
        <dbReference type="Proteomes" id="UP000006864"/>
    </source>
</evidence>
<accession>A0AB32X7K6</accession>
<evidence type="ECO:0000313" key="1">
    <source>
        <dbReference type="EMBL" id="ADO03768.1"/>
    </source>
</evidence>
<dbReference type="AlphaFoldDB" id="A0AB32X7K6"/>